<evidence type="ECO:0000313" key="4">
    <source>
        <dbReference type="EMBL" id="RYC68875.1"/>
    </source>
</evidence>
<comment type="caution">
    <text evidence="4">The sequence shown here is derived from an EMBL/GenBank/DDBJ whole genome shotgun (WGS) entry which is preliminary data.</text>
</comment>
<evidence type="ECO:0000256" key="1">
    <source>
        <dbReference type="ARBA" id="ARBA00006484"/>
    </source>
</evidence>
<dbReference type="SUPFAM" id="SSF51735">
    <property type="entry name" value="NAD(P)-binding Rossmann-fold domains"/>
    <property type="match status" value="1"/>
</dbReference>
<dbReference type="GO" id="GO:0016491">
    <property type="term" value="F:oxidoreductase activity"/>
    <property type="evidence" value="ECO:0007669"/>
    <property type="project" value="UniProtKB-KW"/>
</dbReference>
<dbReference type="PANTHER" id="PTHR43976">
    <property type="entry name" value="SHORT CHAIN DEHYDROGENASE"/>
    <property type="match status" value="1"/>
</dbReference>
<dbReference type="Gene3D" id="3.40.50.720">
    <property type="entry name" value="NAD(P)-binding Rossmann-like Domain"/>
    <property type="match status" value="1"/>
</dbReference>
<evidence type="ECO:0000313" key="5">
    <source>
        <dbReference type="Proteomes" id="UP000290407"/>
    </source>
</evidence>
<dbReference type="Pfam" id="PF00106">
    <property type="entry name" value="adh_short"/>
    <property type="match status" value="1"/>
</dbReference>
<keyword evidence="5" id="KW-1185">Reference proteome</keyword>
<dbReference type="CDD" id="cd05374">
    <property type="entry name" value="17beta-HSD-like_SDR_c"/>
    <property type="match status" value="1"/>
</dbReference>
<name>A0A4Q2UMV4_9BACT</name>
<gene>
    <name evidence="4" type="ORF">EQG79_15795</name>
</gene>
<keyword evidence="2" id="KW-0560">Oxidoreductase</keyword>
<dbReference type="PRINTS" id="PR00081">
    <property type="entry name" value="GDHRDH"/>
</dbReference>
<dbReference type="AlphaFoldDB" id="A0A4Q2UMV4"/>
<dbReference type="EMBL" id="SBLB01000004">
    <property type="protein sequence ID" value="RYC68875.1"/>
    <property type="molecule type" value="Genomic_DNA"/>
</dbReference>
<proteinExistence type="inferred from homology"/>
<dbReference type="InterPro" id="IPR002347">
    <property type="entry name" value="SDR_fam"/>
</dbReference>
<dbReference type="Proteomes" id="UP000290407">
    <property type="component" value="Unassembled WGS sequence"/>
</dbReference>
<dbReference type="PRINTS" id="PR00080">
    <property type="entry name" value="SDRFAMILY"/>
</dbReference>
<evidence type="ECO:0000256" key="3">
    <source>
        <dbReference type="RuleBase" id="RU000363"/>
    </source>
</evidence>
<accession>A0A4Q2UMV4</accession>
<reference evidence="4 5" key="1">
    <citation type="submission" date="2019-01" db="EMBL/GenBank/DDBJ databases">
        <title>Spirosoma flava sp. nov., a propanil-degrading bacterium isolated from herbicide-contaminated soil.</title>
        <authorList>
            <person name="Zhang L."/>
            <person name="Jiang J.-D."/>
        </authorList>
    </citation>
    <scope>NUCLEOTIDE SEQUENCE [LARGE SCALE GENOMIC DNA]</scope>
    <source>
        <strain evidence="4 5">TY50</strain>
    </source>
</reference>
<dbReference type="InterPro" id="IPR051911">
    <property type="entry name" value="SDR_oxidoreductase"/>
</dbReference>
<organism evidence="4 5">
    <name type="scientific">Spirosoma sordidisoli</name>
    <dbReference type="NCBI Taxonomy" id="2502893"/>
    <lineage>
        <taxon>Bacteria</taxon>
        <taxon>Pseudomonadati</taxon>
        <taxon>Bacteroidota</taxon>
        <taxon>Cytophagia</taxon>
        <taxon>Cytophagales</taxon>
        <taxon>Cytophagaceae</taxon>
        <taxon>Spirosoma</taxon>
    </lineage>
</organism>
<dbReference type="InterPro" id="IPR036291">
    <property type="entry name" value="NAD(P)-bd_dom_sf"/>
</dbReference>
<evidence type="ECO:0000256" key="2">
    <source>
        <dbReference type="ARBA" id="ARBA00023002"/>
    </source>
</evidence>
<protein>
    <submittedName>
        <fullName evidence="4">SDR family oxidoreductase</fullName>
    </submittedName>
</protein>
<dbReference type="PANTHER" id="PTHR43976:SF16">
    <property type="entry name" value="SHORT-CHAIN DEHYDROGENASE_REDUCTASE FAMILY PROTEIN"/>
    <property type="match status" value="1"/>
</dbReference>
<dbReference type="NCBIfam" id="NF006114">
    <property type="entry name" value="PRK08263.1"/>
    <property type="match status" value="1"/>
</dbReference>
<comment type="similarity">
    <text evidence="1 3">Belongs to the short-chain dehydrogenases/reductases (SDR) family.</text>
</comment>
<sequence length="273" mass="30071">MMSKVIFVTGASRGFGNIWAKAALERGYRVAASARNLQALFELVSQYGDAVLPLQLDVTDRQACFSAVQQAYDHFGQIDVLISNAGYGHFGYIEEITEEEARQQMETNVFGSLWIIQAVLPLMRAQMKGHIIQVSSIGGIMAFPSLGIYHASKWAMEGICETLSQEGKLFNIDVTLIEPGGYSTDWGTTSAAHSQPIDAYQPLRDAMKQQSSDPAMIGKPEATADAIMQVIEAPKPPLRLLLGNMPLRMIEPTYQQRLDTWKAWQPTSEAAQG</sequence>